<gene>
    <name evidence="1" type="ORF">PVK06_041161</name>
</gene>
<sequence length="53" mass="6345">MLLMHKTRLLKARKRKRNSMIHWTVRESRILMTRGTVYKVVHCCIRHAKVGTV</sequence>
<dbReference type="EMBL" id="JARKNE010000011">
    <property type="protein sequence ID" value="KAK5786524.1"/>
    <property type="molecule type" value="Genomic_DNA"/>
</dbReference>
<keyword evidence="2" id="KW-1185">Reference proteome</keyword>
<organism evidence="1 2">
    <name type="scientific">Gossypium arboreum</name>
    <name type="common">Tree cotton</name>
    <name type="synonym">Gossypium nanking</name>
    <dbReference type="NCBI Taxonomy" id="29729"/>
    <lineage>
        <taxon>Eukaryota</taxon>
        <taxon>Viridiplantae</taxon>
        <taxon>Streptophyta</taxon>
        <taxon>Embryophyta</taxon>
        <taxon>Tracheophyta</taxon>
        <taxon>Spermatophyta</taxon>
        <taxon>Magnoliopsida</taxon>
        <taxon>eudicotyledons</taxon>
        <taxon>Gunneridae</taxon>
        <taxon>Pentapetalae</taxon>
        <taxon>rosids</taxon>
        <taxon>malvids</taxon>
        <taxon>Malvales</taxon>
        <taxon>Malvaceae</taxon>
        <taxon>Malvoideae</taxon>
        <taxon>Gossypium</taxon>
    </lineage>
</organism>
<comment type="caution">
    <text evidence="1">The sequence shown here is derived from an EMBL/GenBank/DDBJ whole genome shotgun (WGS) entry which is preliminary data.</text>
</comment>
<dbReference type="Proteomes" id="UP001358586">
    <property type="component" value="Chromosome 11"/>
</dbReference>
<evidence type="ECO:0000313" key="1">
    <source>
        <dbReference type="EMBL" id="KAK5786524.1"/>
    </source>
</evidence>
<reference evidence="1 2" key="1">
    <citation type="submission" date="2023-03" db="EMBL/GenBank/DDBJ databases">
        <title>WGS of Gossypium arboreum.</title>
        <authorList>
            <person name="Yu D."/>
        </authorList>
    </citation>
    <scope>NUCLEOTIDE SEQUENCE [LARGE SCALE GENOMIC DNA]</scope>
    <source>
        <tissue evidence="1">Leaf</tissue>
    </source>
</reference>
<evidence type="ECO:0000313" key="2">
    <source>
        <dbReference type="Proteomes" id="UP001358586"/>
    </source>
</evidence>
<accession>A0ABR0NAA2</accession>
<proteinExistence type="predicted"/>
<protein>
    <submittedName>
        <fullName evidence="1">Uncharacterized protein</fullName>
    </submittedName>
</protein>
<name>A0ABR0NAA2_GOSAR</name>